<evidence type="ECO:0008006" key="2">
    <source>
        <dbReference type="Google" id="ProtNLM"/>
    </source>
</evidence>
<feature type="non-terminal residue" evidence="1">
    <location>
        <position position="58"/>
    </location>
</feature>
<proteinExistence type="predicted"/>
<sequence length="58" mass="6726">MIHYIKVVVCLLVCLEGVYPQAGSVVIRSLVLEGNEHVSMNEVLFIIRQRPPKFFFRH</sequence>
<reference evidence="1" key="1">
    <citation type="submission" date="2018-05" db="EMBL/GenBank/DDBJ databases">
        <authorList>
            <person name="Lanie J.A."/>
            <person name="Ng W.-L."/>
            <person name="Kazmierczak K.M."/>
            <person name="Andrzejewski T.M."/>
            <person name="Davidsen T.M."/>
            <person name="Wayne K.J."/>
            <person name="Tettelin H."/>
            <person name="Glass J.I."/>
            <person name="Rusch D."/>
            <person name="Podicherti R."/>
            <person name="Tsui H.-C.T."/>
            <person name="Winkler M.E."/>
        </authorList>
    </citation>
    <scope>NUCLEOTIDE SEQUENCE</scope>
</reference>
<dbReference type="AlphaFoldDB" id="A0A382KPG9"/>
<organism evidence="1">
    <name type="scientific">marine metagenome</name>
    <dbReference type="NCBI Taxonomy" id="408172"/>
    <lineage>
        <taxon>unclassified sequences</taxon>
        <taxon>metagenomes</taxon>
        <taxon>ecological metagenomes</taxon>
    </lineage>
</organism>
<gene>
    <name evidence="1" type="ORF">METZ01_LOCUS279020</name>
</gene>
<protein>
    <recommendedName>
        <fullName evidence="2">POTRA domain-containing protein</fullName>
    </recommendedName>
</protein>
<evidence type="ECO:0000313" key="1">
    <source>
        <dbReference type="EMBL" id="SVC26166.1"/>
    </source>
</evidence>
<name>A0A382KPG9_9ZZZZ</name>
<accession>A0A382KPG9</accession>
<dbReference type="EMBL" id="UINC01081894">
    <property type="protein sequence ID" value="SVC26166.1"/>
    <property type="molecule type" value="Genomic_DNA"/>
</dbReference>